<evidence type="ECO:0000259" key="3">
    <source>
        <dbReference type="Pfam" id="PF23636"/>
    </source>
</evidence>
<keyword evidence="2" id="KW-1133">Transmembrane helix</keyword>
<name>A0A853BGY5_9ACTN</name>
<reference evidence="4 5" key="1">
    <citation type="submission" date="2020-07" db="EMBL/GenBank/DDBJ databases">
        <title>Sequencing the genomes of 1000 actinobacteria strains.</title>
        <authorList>
            <person name="Klenk H.-P."/>
        </authorList>
    </citation>
    <scope>NUCLEOTIDE SEQUENCE [LARGE SCALE GENOMIC DNA]</scope>
    <source>
        <strain evidence="4 5">DSM 45927</strain>
    </source>
</reference>
<comment type="caution">
    <text evidence="4">The sequence shown here is derived from an EMBL/GenBank/DDBJ whole genome shotgun (WGS) entry which is preliminary data.</text>
</comment>
<feature type="transmembrane region" description="Helical" evidence="2">
    <location>
        <begin position="9"/>
        <end position="30"/>
    </location>
</feature>
<gene>
    <name evidence="4" type="ORF">HNR12_000083</name>
</gene>
<feature type="transmembrane region" description="Helical" evidence="2">
    <location>
        <begin position="102"/>
        <end position="122"/>
    </location>
</feature>
<dbReference type="RefSeq" id="WP_179765578.1">
    <property type="nucleotide sequence ID" value="NZ_JACCFO010000001.1"/>
</dbReference>
<dbReference type="Proteomes" id="UP000575985">
    <property type="component" value="Unassembled WGS sequence"/>
</dbReference>
<feature type="compositionally biased region" description="Low complexity" evidence="1">
    <location>
        <begin position="169"/>
        <end position="181"/>
    </location>
</feature>
<feature type="transmembrane region" description="Helical" evidence="2">
    <location>
        <begin position="77"/>
        <end position="96"/>
    </location>
</feature>
<keyword evidence="2" id="KW-0472">Membrane</keyword>
<protein>
    <recommendedName>
        <fullName evidence="3">DUF7144 domain-containing protein</fullName>
    </recommendedName>
</protein>
<feature type="compositionally biased region" description="Low complexity" evidence="1">
    <location>
        <begin position="239"/>
        <end position="252"/>
    </location>
</feature>
<dbReference type="InterPro" id="IPR055568">
    <property type="entry name" value="DUF7144"/>
</dbReference>
<feature type="region of interest" description="Disordered" evidence="1">
    <location>
        <begin position="218"/>
        <end position="322"/>
    </location>
</feature>
<dbReference type="Pfam" id="PF23636">
    <property type="entry name" value="DUF7144"/>
    <property type="match status" value="1"/>
</dbReference>
<sequence length="322" mass="33821">MKRSRANGWGVFGATMLFVVGAVNIVQGLVGMFRPAYFLGAEGTLLVFNYLLWGLVLGIWGVVLVLAGLALLSGQMWARVFAVVLAAVNAVAQLAFITAHPWWSLVVIAVDLLIVYGMTVGWPDDRRRDAYDAGRADADTAPAHYGQGAPRGGHMSGQTGEMVDQSGRPAYAGQGGEPAAAGMGGEQGYGEYGYGEQGYPAHSGERGQAAEGGMREPVAAGGMRGQHDYSQPMVQGDMPQGAGPTGPQQPMGYTETGPRGAMGYGEQRSGQGESRGVGEQWMPDTGGGRRRKPDSAMGAPDPRQGAERPPGTRPGKHEQRMG</sequence>
<feature type="transmembrane region" description="Helical" evidence="2">
    <location>
        <begin position="50"/>
        <end position="72"/>
    </location>
</feature>
<accession>A0A853BGY5</accession>
<proteinExistence type="predicted"/>
<evidence type="ECO:0000256" key="1">
    <source>
        <dbReference type="SAM" id="MobiDB-lite"/>
    </source>
</evidence>
<organism evidence="4 5">
    <name type="scientific">Streptomonospora nanhaiensis</name>
    <dbReference type="NCBI Taxonomy" id="1323731"/>
    <lineage>
        <taxon>Bacteria</taxon>
        <taxon>Bacillati</taxon>
        <taxon>Actinomycetota</taxon>
        <taxon>Actinomycetes</taxon>
        <taxon>Streptosporangiales</taxon>
        <taxon>Nocardiopsidaceae</taxon>
        <taxon>Streptomonospora</taxon>
    </lineage>
</organism>
<feature type="domain" description="DUF7144" evidence="3">
    <location>
        <begin position="9"/>
        <end position="122"/>
    </location>
</feature>
<keyword evidence="5" id="KW-1185">Reference proteome</keyword>
<evidence type="ECO:0000313" key="4">
    <source>
        <dbReference type="EMBL" id="NYI93806.1"/>
    </source>
</evidence>
<evidence type="ECO:0000313" key="5">
    <source>
        <dbReference type="Proteomes" id="UP000575985"/>
    </source>
</evidence>
<dbReference type="EMBL" id="JACCFO010000001">
    <property type="protein sequence ID" value="NYI93806.1"/>
    <property type="molecule type" value="Genomic_DNA"/>
</dbReference>
<dbReference type="AlphaFoldDB" id="A0A853BGY5"/>
<evidence type="ECO:0000256" key="2">
    <source>
        <dbReference type="SAM" id="Phobius"/>
    </source>
</evidence>
<keyword evidence="2" id="KW-0812">Transmembrane</keyword>
<feature type="region of interest" description="Disordered" evidence="1">
    <location>
        <begin position="139"/>
        <end position="184"/>
    </location>
</feature>